<name>A0A9N9K7S6_9GLOM</name>
<feature type="non-terminal residue" evidence="6">
    <location>
        <position position="1"/>
    </location>
</feature>
<comment type="caution">
    <text evidence="6">The sequence shown here is derived from an EMBL/GenBank/DDBJ whole genome shotgun (WGS) entry which is preliminary data.</text>
</comment>
<evidence type="ECO:0000256" key="3">
    <source>
        <dbReference type="ARBA" id="ARBA00022771"/>
    </source>
</evidence>
<keyword evidence="7" id="KW-1185">Reference proteome</keyword>
<evidence type="ECO:0000256" key="5">
    <source>
        <dbReference type="ARBA" id="ARBA00023242"/>
    </source>
</evidence>
<keyword evidence="5" id="KW-0539">Nucleus</keyword>
<dbReference type="GO" id="GO:0005634">
    <property type="term" value="C:nucleus"/>
    <property type="evidence" value="ECO:0007669"/>
    <property type="project" value="UniProtKB-SubCell"/>
</dbReference>
<keyword evidence="3" id="KW-0863">Zinc-finger</keyword>
<dbReference type="PANTHER" id="PTHR46481:SF10">
    <property type="entry name" value="ZINC FINGER BED DOMAIN-CONTAINING PROTEIN 39"/>
    <property type="match status" value="1"/>
</dbReference>
<evidence type="ECO:0000256" key="4">
    <source>
        <dbReference type="ARBA" id="ARBA00022833"/>
    </source>
</evidence>
<dbReference type="InterPro" id="IPR052035">
    <property type="entry name" value="ZnF_BED_domain_contain"/>
</dbReference>
<dbReference type="SUPFAM" id="SSF53098">
    <property type="entry name" value="Ribonuclease H-like"/>
    <property type="match status" value="1"/>
</dbReference>
<dbReference type="InterPro" id="IPR012337">
    <property type="entry name" value="RNaseH-like_sf"/>
</dbReference>
<dbReference type="OrthoDB" id="1937726at2759"/>
<keyword evidence="4" id="KW-0862">Zinc</keyword>
<gene>
    <name evidence="6" type="ORF">RFULGI_LOCUS19148</name>
</gene>
<dbReference type="Proteomes" id="UP000789396">
    <property type="component" value="Unassembled WGS sequence"/>
</dbReference>
<dbReference type="GO" id="GO:0008270">
    <property type="term" value="F:zinc ion binding"/>
    <property type="evidence" value="ECO:0007669"/>
    <property type="project" value="UniProtKB-KW"/>
</dbReference>
<protein>
    <submittedName>
        <fullName evidence="6">5046_t:CDS:1</fullName>
    </submittedName>
</protein>
<dbReference type="PANTHER" id="PTHR46481">
    <property type="entry name" value="ZINC FINGER BED DOMAIN-CONTAINING PROTEIN 4"/>
    <property type="match status" value="1"/>
</dbReference>
<evidence type="ECO:0000256" key="1">
    <source>
        <dbReference type="ARBA" id="ARBA00004123"/>
    </source>
</evidence>
<comment type="subcellular location">
    <subcellularLocation>
        <location evidence="1">Nucleus</location>
    </subcellularLocation>
</comment>
<evidence type="ECO:0000313" key="7">
    <source>
        <dbReference type="Proteomes" id="UP000789396"/>
    </source>
</evidence>
<dbReference type="EMBL" id="CAJVPZ010090505">
    <property type="protein sequence ID" value="CAG8814902.1"/>
    <property type="molecule type" value="Genomic_DNA"/>
</dbReference>
<feature type="non-terminal residue" evidence="6">
    <location>
        <position position="62"/>
    </location>
</feature>
<reference evidence="6" key="1">
    <citation type="submission" date="2021-06" db="EMBL/GenBank/DDBJ databases">
        <authorList>
            <person name="Kallberg Y."/>
            <person name="Tangrot J."/>
            <person name="Rosling A."/>
        </authorList>
    </citation>
    <scope>NUCLEOTIDE SEQUENCE</scope>
    <source>
        <strain evidence="6">IN212</strain>
    </source>
</reference>
<organism evidence="6 7">
    <name type="scientific">Racocetra fulgida</name>
    <dbReference type="NCBI Taxonomy" id="60492"/>
    <lineage>
        <taxon>Eukaryota</taxon>
        <taxon>Fungi</taxon>
        <taxon>Fungi incertae sedis</taxon>
        <taxon>Mucoromycota</taxon>
        <taxon>Glomeromycotina</taxon>
        <taxon>Glomeromycetes</taxon>
        <taxon>Diversisporales</taxon>
        <taxon>Gigasporaceae</taxon>
        <taxon>Racocetra</taxon>
    </lineage>
</organism>
<evidence type="ECO:0000256" key="2">
    <source>
        <dbReference type="ARBA" id="ARBA00022723"/>
    </source>
</evidence>
<sequence length="62" mass="6741">QAKITNKLLGITTDNAQSMIAAGRELKQSLNNHELVHQQCAAHILNIVVQHGLQLVSSVITK</sequence>
<accession>A0A9N9K7S6</accession>
<keyword evidence="2" id="KW-0479">Metal-binding</keyword>
<proteinExistence type="predicted"/>
<dbReference type="AlphaFoldDB" id="A0A9N9K7S6"/>
<evidence type="ECO:0000313" key="6">
    <source>
        <dbReference type="EMBL" id="CAG8814902.1"/>
    </source>
</evidence>